<feature type="region of interest" description="Disordered" evidence="1">
    <location>
        <begin position="19"/>
        <end position="51"/>
    </location>
</feature>
<accession>A0AAV7ETH2</accession>
<keyword evidence="3" id="KW-1185">Reference proteome</keyword>
<feature type="compositionally biased region" description="Polar residues" evidence="1">
    <location>
        <begin position="41"/>
        <end position="51"/>
    </location>
</feature>
<proteinExistence type="predicted"/>
<protein>
    <submittedName>
        <fullName evidence="2">Uncharacterized protein</fullName>
    </submittedName>
</protein>
<name>A0AAV7ETH2_ARIFI</name>
<comment type="caution">
    <text evidence="2">The sequence shown here is derived from an EMBL/GenBank/DDBJ whole genome shotgun (WGS) entry which is preliminary data.</text>
</comment>
<dbReference type="AlphaFoldDB" id="A0AAV7ETH2"/>
<dbReference type="Proteomes" id="UP000825729">
    <property type="component" value="Unassembled WGS sequence"/>
</dbReference>
<dbReference type="EMBL" id="JAINDJ010000004">
    <property type="protein sequence ID" value="KAG9450916.1"/>
    <property type="molecule type" value="Genomic_DNA"/>
</dbReference>
<organism evidence="2 3">
    <name type="scientific">Aristolochia fimbriata</name>
    <name type="common">White veined hardy Dutchman's pipe vine</name>
    <dbReference type="NCBI Taxonomy" id="158543"/>
    <lineage>
        <taxon>Eukaryota</taxon>
        <taxon>Viridiplantae</taxon>
        <taxon>Streptophyta</taxon>
        <taxon>Embryophyta</taxon>
        <taxon>Tracheophyta</taxon>
        <taxon>Spermatophyta</taxon>
        <taxon>Magnoliopsida</taxon>
        <taxon>Magnoliidae</taxon>
        <taxon>Piperales</taxon>
        <taxon>Aristolochiaceae</taxon>
        <taxon>Aristolochia</taxon>
    </lineage>
</organism>
<sequence>MKVDHKKKILVLLYKDKSSQLQSQQAREAPSTHCSADGGTNEKQNPFYRNSVTPSPDIKIWLIAQSTFGANGISSIKKHRDETRKLLTVFHEDKMSTCQSNSGLHQNLQVDSSPKDDKEMICKVNPVQNRRKLHCRLQ</sequence>
<gene>
    <name evidence="2" type="ORF">H6P81_010881</name>
</gene>
<evidence type="ECO:0000313" key="2">
    <source>
        <dbReference type="EMBL" id="KAG9450916.1"/>
    </source>
</evidence>
<reference evidence="2 3" key="1">
    <citation type="submission" date="2021-07" db="EMBL/GenBank/DDBJ databases">
        <title>The Aristolochia fimbriata genome: insights into angiosperm evolution, floral development and chemical biosynthesis.</title>
        <authorList>
            <person name="Jiao Y."/>
        </authorList>
    </citation>
    <scope>NUCLEOTIDE SEQUENCE [LARGE SCALE GENOMIC DNA]</scope>
    <source>
        <strain evidence="2">IBCAS-2021</strain>
        <tissue evidence="2">Leaf</tissue>
    </source>
</reference>
<evidence type="ECO:0000256" key="1">
    <source>
        <dbReference type="SAM" id="MobiDB-lite"/>
    </source>
</evidence>
<evidence type="ECO:0000313" key="3">
    <source>
        <dbReference type="Proteomes" id="UP000825729"/>
    </source>
</evidence>